<dbReference type="Gene3D" id="1.50.10.100">
    <property type="entry name" value="Chondroitin AC/alginate lyase"/>
    <property type="match status" value="1"/>
</dbReference>
<keyword evidence="3" id="KW-0456">Lyase</keyword>
<dbReference type="CDD" id="cd01083">
    <property type="entry name" value="GAG_Lyase"/>
    <property type="match status" value="1"/>
</dbReference>
<protein>
    <submittedName>
        <fullName evidence="8">Ig-like domain-containing protein</fullName>
    </submittedName>
</protein>
<dbReference type="Gene3D" id="2.60.220.10">
    <property type="entry name" value="Polysaccharide lyase family 8-like, C-terminal"/>
    <property type="match status" value="1"/>
</dbReference>
<dbReference type="GO" id="GO:0030246">
    <property type="term" value="F:carbohydrate binding"/>
    <property type="evidence" value="ECO:0007669"/>
    <property type="project" value="InterPro"/>
</dbReference>
<name>A0A841T5N9_9BACL</name>
<dbReference type="Pfam" id="PF02884">
    <property type="entry name" value="Lyase_8_C"/>
    <property type="match status" value="1"/>
</dbReference>
<evidence type="ECO:0000313" key="8">
    <source>
        <dbReference type="EMBL" id="MBB6637400.1"/>
    </source>
</evidence>
<dbReference type="Pfam" id="PF02278">
    <property type="entry name" value="Lyase_8"/>
    <property type="match status" value="1"/>
</dbReference>
<keyword evidence="9" id="KW-1185">Reference proteome</keyword>
<feature type="active site" evidence="4">
    <location>
        <position position="719"/>
    </location>
</feature>
<dbReference type="Pfam" id="PF00395">
    <property type="entry name" value="SLH"/>
    <property type="match status" value="3"/>
</dbReference>
<feature type="domain" description="SLH" evidence="7">
    <location>
        <begin position="1458"/>
        <end position="1521"/>
    </location>
</feature>
<dbReference type="InterPro" id="IPR011071">
    <property type="entry name" value="Lyase_8-like_C"/>
</dbReference>
<dbReference type="Gene3D" id="2.70.98.10">
    <property type="match status" value="1"/>
</dbReference>
<feature type="active site" evidence="4">
    <location>
        <position position="728"/>
    </location>
</feature>
<gene>
    <name evidence="8" type="ORF">H7B67_25000</name>
</gene>
<evidence type="ECO:0000259" key="7">
    <source>
        <dbReference type="PROSITE" id="PS51272"/>
    </source>
</evidence>
<reference evidence="8 9" key="1">
    <citation type="submission" date="2020-08" db="EMBL/GenBank/DDBJ databases">
        <title>Cohnella phylogeny.</title>
        <authorList>
            <person name="Dunlap C."/>
        </authorList>
    </citation>
    <scope>NUCLEOTIDE SEQUENCE [LARGE SCALE GENOMIC DNA]</scope>
    <source>
        <strain evidence="8 9">DSM 25241</strain>
    </source>
</reference>
<feature type="domain" description="SLH" evidence="7">
    <location>
        <begin position="1394"/>
        <end position="1457"/>
    </location>
</feature>
<feature type="chain" id="PRO_5038712798" evidence="6">
    <location>
        <begin position="22"/>
        <end position="1524"/>
    </location>
</feature>
<feature type="compositionally biased region" description="Polar residues" evidence="5">
    <location>
        <begin position="1272"/>
        <end position="1291"/>
    </location>
</feature>
<dbReference type="InterPro" id="IPR008929">
    <property type="entry name" value="Chondroitin_lyas"/>
</dbReference>
<evidence type="ECO:0000256" key="2">
    <source>
        <dbReference type="ARBA" id="ARBA00022729"/>
    </source>
</evidence>
<evidence type="ECO:0000256" key="1">
    <source>
        <dbReference type="ARBA" id="ARBA00006699"/>
    </source>
</evidence>
<dbReference type="SUPFAM" id="SSF49863">
    <property type="entry name" value="Hyaluronate lyase-like, C-terminal domain"/>
    <property type="match status" value="1"/>
</dbReference>
<organism evidence="8 9">
    <name type="scientific">Cohnella thailandensis</name>
    <dbReference type="NCBI Taxonomy" id="557557"/>
    <lineage>
        <taxon>Bacteria</taxon>
        <taxon>Bacillati</taxon>
        <taxon>Bacillota</taxon>
        <taxon>Bacilli</taxon>
        <taxon>Bacillales</taxon>
        <taxon>Paenibacillaceae</taxon>
        <taxon>Cohnella</taxon>
    </lineage>
</organism>
<comment type="caution">
    <text evidence="8">The sequence shown here is derived from an EMBL/GenBank/DDBJ whole genome shotgun (WGS) entry which is preliminary data.</text>
</comment>
<feature type="signal peptide" evidence="6">
    <location>
        <begin position="1"/>
        <end position="21"/>
    </location>
</feature>
<dbReference type="InterPro" id="IPR038970">
    <property type="entry name" value="Lyase_8"/>
</dbReference>
<feature type="region of interest" description="Disordered" evidence="5">
    <location>
        <begin position="1264"/>
        <end position="1312"/>
    </location>
</feature>
<dbReference type="GO" id="GO:0005975">
    <property type="term" value="P:carbohydrate metabolic process"/>
    <property type="evidence" value="ECO:0007669"/>
    <property type="project" value="InterPro"/>
</dbReference>
<dbReference type="EMBL" id="JACJVQ010000021">
    <property type="protein sequence ID" value="MBB6637400.1"/>
    <property type="molecule type" value="Genomic_DNA"/>
</dbReference>
<evidence type="ECO:0000256" key="4">
    <source>
        <dbReference type="PIRSR" id="PIRSR638970-1"/>
    </source>
</evidence>
<dbReference type="InterPro" id="IPR003343">
    <property type="entry name" value="Big_2"/>
</dbReference>
<comment type="similarity">
    <text evidence="1">Belongs to the polysaccharide lyase 8 family.</text>
</comment>
<dbReference type="InterPro" id="IPR014718">
    <property type="entry name" value="GH-type_carb-bd"/>
</dbReference>
<dbReference type="SUPFAM" id="SSF49373">
    <property type="entry name" value="Invasin/intimin cell-adhesion fragments"/>
    <property type="match status" value="3"/>
</dbReference>
<evidence type="ECO:0000256" key="3">
    <source>
        <dbReference type="ARBA" id="ARBA00023239"/>
    </source>
</evidence>
<dbReference type="SUPFAM" id="SSF48230">
    <property type="entry name" value="Chondroitin AC/alginate lyase"/>
    <property type="match status" value="1"/>
</dbReference>
<dbReference type="GO" id="GO:0016837">
    <property type="term" value="F:carbon-oxygen lyase activity, acting on polysaccharides"/>
    <property type="evidence" value="ECO:0007669"/>
    <property type="project" value="UniProtKB-ARBA"/>
</dbReference>
<feature type="domain" description="SLH" evidence="7">
    <location>
        <begin position="1336"/>
        <end position="1393"/>
    </location>
</feature>
<dbReference type="PANTHER" id="PTHR38481">
    <property type="entry name" value="HYALURONATE LYASE"/>
    <property type="match status" value="1"/>
</dbReference>
<dbReference type="PANTHER" id="PTHR38481:SF1">
    <property type="entry name" value="HYALURONATE LYASE"/>
    <property type="match status" value="1"/>
</dbReference>
<keyword evidence="2 6" id="KW-0732">Signal</keyword>
<evidence type="ECO:0000313" key="9">
    <source>
        <dbReference type="Proteomes" id="UP000535838"/>
    </source>
</evidence>
<dbReference type="InterPro" id="IPR003159">
    <property type="entry name" value="Lyase_8_central_dom"/>
</dbReference>
<accession>A0A841T5N9</accession>
<evidence type="ECO:0000256" key="6">
    <source>
        <dbReference type="SAM" id="SignalP"/>
    </source>
</evidence>
<dbReference type="InterPro" id="IPR012970">
    <property type="entry name" value="Lyase_8_alpha_N"/>
</dbReference>
<dbReference type="InterPro" id="IPR001119">
    <property type="entry name" value="SLH_dom"/>
</dbReference>
<dbReference type="RefSeq" id="WP_185122603.1">
    <property type="nucleotide sequence ID" value="NZ_JACJVQ010000021.1"/>
</dbReference>
<dbReference type="GO" id="GO:0005576">
    <property type="term" value="C:extracellular region"/>
    <property type="evidence" value="ECO:0007669"/>
    <property type="project" value="InterPro"/>
</dbReference>
<proteinExistence type="inferred from homology"/>
<dbReference type="SMART" id="SM00635">
    <property type="entry name" value="BID_2"/>
    <property type="match status" value="3"/>
</dbReference>
<evidence type="ECO:0000256" key="5">
    <source>
        <dbReference type="SAM" id="MobiDB-lite"/>
    </source>
</evidence>
<dbReference type="Pfam" id="PF08124">
    <property type="entry name" value="Lyase_8_N"/>
    <property type="match status" value="1"/>
</dbReference>
<feature type="active site" evidence="4">
    <location>
        <position position="782"/>
    </location>
</feature>
<dbReference type="Gene3D" id="2.60.40.1080">
    <property type="match status" value="3"/>
</dbReference>
<dbReference type="InterPro" id="IPR004103">
    <property type="entry name" value="Lyase_8_C"/>
</dbReference>
<dbReference type="PROSITE" id="PS51272">
    <property type="entry name" value="SLH"/>
    <property type="match status" value="3"/>
</dbReference>
<dbReference type="InterPro" id="IPR011013">
    <property type="entry name" value="Gal_mutarotase_sf_dom"/>
</dbReference>
<dbReference type="SUPFAM" id="SSF74650">
    <property type="entry name" value="Galactose mutarotase-like"/>
    <property type="match status" value="1"/>
</dbReference>
<dbReference type="Proteomes" id="UP000535838">
    <property type="component" value="Unassembled WGS sequence"/>
</dbReference>
<sequence>MKASWRVIVLCALLLDLVAPATGGVRSVHATGTDYLKVSYDEGSVPKDVRMYAGTTYSGTIGTWNISNTQTDTDYIAAEQGPGRDPGDYSLHFVSTAKNVQTARNNLGGTTGLTGKLELDASLRMGSTTARRDIQIRSLNVGSASATTNANVISFADNGSINGADGQPLGSYAADTWYDVKLFVDNANGVVDYFVNGAYLGRRDLPSGWSNVRHVYLIQAFKNGQENHLHVDNVLLRDYVPVEGVTVPSDSLELPVGKSAAITAGVAPADASDTRLTWTSSDPGVAEVNGGLVTGVGTGQAVITVASADGGFEKTVSVDVKPHIALQSIELPASLTLAETESQAIAPILAPADTTEKELTWSSDDTSVATVDDAGNVTALSAGTAHVTAAAASNPSLFGTTEVTVTPEVKVDSIEILDHPDTVRLDDTLQLSARVLPDNATRPGVSWSSSDPAVLDVDRTGKLTAKLEGTATITAAAGGQSATAEIRVRAPELSDPEAYDKLRIRWRETLTGKSTLDTGDPTVKGILDANAAVAQDYWSGMSLSGGGGTLWSDLPASATDSNFINTHYTRLKAMALAYATPGTALYGDEALGDDIVQALDWLQATLYTPTAAQFGNWWNWQIGVPNRLTDILILMYDKLTPEQIKAAGASIDHHIGDISSSSFTQTGANRSDIMLIEVRLGLLEHNYKRLMQARDGMTPLFEYVTSGDGFYEDGSYVQHGTVAYTGSYGEVLIQGLGNLMLLLNGSDWQPVAPEANRIYEWIAKGFEPILYKGQAIDMTRGRAIVRPAGDAYYSARNILTGIARIAQTAPASQSMALKALVKGEFAYQLQRGVSYYRLPLDLADTVKEWMNDPAIVAAEELPAHYELNGMARSIHRGADYLFGVSKSSKRISTYELTNGENPKGWYTGDGMTYLYNDDLSQYADSFWATVDWSRLPGTTVAVRDRLTGDYQNGDGETTPANSWAGGATLGSYGVTGMNLMQTGTRLNAYKSWFAFDDEVVALGAGISSTDSLPVETIVEQRKLKRDNSNAFEADGTALSGTFADRDIENVRWAHLDGNAEEGSDIGYVFPGSQPLIVTRQLQEGRWSDISLANPPSATVPSELLSDYYLTMRVPHGTNPDGEAYQYVVLPGATEAGTAAYADSPDVSVIANTASVQAVRDNELGMTGFNFWQDETAKAGGLTSNRKASVMLRVDEAAGVAELAVADPTLENSESIQLELDRSAAGLIAKDDRIEVLQLSPTVKLKADVKDTLGRSLSISLQLEADDSGGMQEPSQEPAPTTSGVPSPTATPSEDIKPTPTPPQESTPSPGDGIFLSGAKVFGIVEALIAETEANPVPPGTPADAKGHWAEKTIGIFMKLQALKGYGDGAARPNQPITRAEFVSILSRLIDVSGTQAARFRDIDGHWAQPALETFAAAGIVGGYGDGTFRPDRAISREEMILVLSRIVDLEAAARDGGGSDPEFADIGRSHAGEAIRSAAKAGIVSGRSPDRFDPGASATRAEALTVILNMLNLSPDLQKLLATL</sequence>
<dbReference type="InterPro" id="IPR008964">
    <property type="entry name" value="Invasin/intimin_cell_adhesion"/>
</dbReference>
<dbReference type="Pfam" id="PF02368">
    <property type="entry name" value="Big_2"/>
    <property type="match status" value="3"/>
</dbReference>